<feature type="domain" description="Bacterial surface antigen (D15)" evidence="7">
    <location>
        <begin position="428"/>
        <end position="805"/>
    </location>
</feature>
<dbReference type="EMBL" id="VORV01000003">
    <property type="protein sequence ID" value="TXD79009.1"/>
    <property type="molecule type" value="Genomic_DNA"/>
</dbReference>
<dbReference type="InterPro" id="IPR039910">
    <property type="entry name" value="D15-like"/>
</dbReference>
<comment type="subcellular location">
    <subcellularLocation>
        <location evidence="1">Membrane</location>
    </subcellularLocation>
</comment>
<dbReference type="PANTHER" id="PTHR12815">
    <property type="entry name" value="SORTING AND ASSEMBLY MACHINERY SAMM50 PROTEIN FAMILY MEMBER"/>
    <property type="match status" value="1"/>
</dbReference>
<dbReference type="Gene3D" id="3.10.20.310">
    <property type="entry name" value="membrane protein fhac"/>
    <property type="match status" value="1"/>
</dbReference>
<keyword evidence="9" id="KW-1185">Reference proteome</keyword>
<evidence type="ECO:0000256" key="2">
    <source>
        <dbReference type="ARBA" id="ARBA00022692"/>
    </source>
</evidence>
<sequence>MKFTKYILFIFVLWAMHACSLSKNLPEGKYVLENNKLKGVEKANHLEIESLYFQEPNTKIPLTNSSLGVTIYRIGEVFYDSAKVNDKLEAKTTELLEVKASLNELPDDRKLIKKRDKLQTKIQDLRKMEEYGNFLMRTGNPVTILDSSQTKKTVTEIGNYLYNKGFLDSDVSFEVETKKKKADVIYTITEREPYLLDSIYTNSVNEGLLKLVNSTKKESFIKKGDSYDQSNFTRERDRLEELFKNNGYFMFTKSFIDYNLYYDTTSKKINVEQRLLKPSFTEKHEIYKIDSITFKVSPPSDVFIDEKRRTNYRAIDFTFYKDRFSEKLLSSRVLFDEGENYERINIVETQKQLSNLDLFRYINISFDTVGTSLTAKILTQPNQKYQLTNQLGLSITEQLPGPFFSMVLRNRNFFRAGEILEFNTRIGYEGVASATDQGVYQSKEFGVSASVIFPRFLMPFYEGSLQKYGRFNPNTRTQLGYNYTNRPEYTRSGLNAKLAYTWATRGNRTQFTINAADINYIRTPQISDEFSQVLLDLESQGNNLIWSFLPSFISSVSGQSIINFNNYGNYNSSNKATLLKLFVESGGTTLNFMNAPSNSETTDFARFQWLKLQADFRRYHPLNEKSTIAYRANFGIANPYGVSNGILPYEKYFFAGGGTSIRAWQARRLGPGSYTPPIGESGRYDYAFEQPAEMIVETMLEYRRNLVGYFDMAVFIDAGNSWVIGVDNSRPGADFRFDRFYKEIALGTGVGLRMDFNFLVVRLDLATKAFDPSMPEGQRWILDNLSFNNLFGLKGQTVLNFGIGYPF</sequence>
<evidence type="ECO:0000256" key="1">
    <source>
        <dbReference type="ARBA" id="ARBA00004370"/>
    </source>
</evidence>
<proteinExistence type="predicted"/>
<dbReference type="Gene3D" id="2.40.160.50">
    <property type="entry name" value="membrane protein fhac: a member of the omp85/tpsb transporter family"/>
    <property type="match status" value="1"/>
</dbReference>
<keyword evidence="3 6" id="KW-0732">Signal</keyword>
<evidence type="ECO:0000313" key="9">
    <source>
        <dbReference type="Proteomes" id="UP000321927"/>
    </source>
</evidence>
<evidence type="ECO:0000256" key="3">
    <source>
        <dbReference type="ARBA" id="ARBA00022729"/>
    </source>
</evidence>
<dbReference type="RefSeq" id="WP_086498421.1">
    <property type="nucleotide sequence ID" value="NZ_MSSV01000002.1"/>
</dbReference>
<feature type="signal peptide" evidence="6">
    <location>
        <begin position="1"/>
        <end position="20"/>
    </location>
</feature>
<accession>A0ABY3HTB6</accession>
<dbReference type="InterPro" id="IPR000184">
    <property type="entry name" value="Bac_surfAg_D15"/>
</dbReference>
<organism evidence="8 9">
    <name type="scientific">Algoriphagus ratkowskyi</name>
    <dbReference type="NCBI Taxonomy" id="57028"/>
    <lineage>
        <taxon>Bacteria</taxon>
        <taxon>Pseudomonadati</taxon>
        <taxon>Bacteroidota</taxon>
        <taxon>Cytophagia</taxon>
        <taxon>Cytophagales</taxon>
        <taxon>Cyclobacteriaceae</taxon>
        <taxon>Algoriphagus</taxon>
    </lineage>
</organism>
<name>A0ABY3HTB6_9BACT</name>
<keyword evidence="5" id="KW-0998">Cell outer membrane</keyword>
<reference evidence="8 9" key="1">
    <citation type="submission" date="2019-08" db="EMBL/GenBank/DDBJ databases">
        <title>Genome of Algoriphagus ratkowskyi IC026.</title>
        <authorList>
            <person name="Bowman J.P."/>
        </authorList>
    </citation>
    <scope>NUCLEOTIDE SEQUENCE [LARGE SCALE GENOMIC DNA]</scope>
    <source>
        <strain evidence="8 9">IC026</strain>
    </source>
</reference>
<protein>
    <submittedName>
        <fullName evidence="8">BamA/TamA family outer membrane protein</fullName>
    </submittedName>
</protein>
<evidence type="ECO:0000256" key="4">
    <source>
        <dbReference type="ARBA" id="ARBA00023136"/>
    </source>
</evidence>
<keyword evidence="2" id="KW-0812">Transmembrane</keyword>
<evidence type="ECO:0000259" key="7">
    <source>
        <dbReference type="Pfam" id="PF01103"/>
    </source>
</evidence>
<dbReference type="Proteomes" id="UP000321927">
    <property type="component" value="Unassembled WGS sequence"/>
</dbReference>
<dbReference type="Pfam" id="PF01103">
    <property type="entry name" value="Omp85"/>
    <property type="match status" value="1"/>
</dbReference>
<dbReference type="PANTHER" id="PTHR12815:SF47">
    <property type="entry name" value="TRANSLOCATION AND ASSEMBLY MODULE SUBUNIT TAMA"/>
    <property type="match status" value="1"/>
</dbReference>
<comment type="caution">
    <text evidence="8">The sequence shown here is derived from an EMBL/GenBank/DDBJ whole genome shotgun (WGS) entry which is preliminary data.</text>
</comment>
<keyword evidence="4" id="KW-0472">Membrane</keyword>
<gene>
    <name evidence="8" type="ORF">ESW18_05695</name>
</gene>
<evidence type="ECO:0000313" key="8">
    <source>
        <dbReference type="EMBL" id="TXD79009.1"/>
    </source>
</evidence>
<evidence type="ECO:0000256" key="6">
    <source>
        <dbReference type="SAM" id="SignalP"/>
    </source>
</evidence>
<feature type="chain" id="PRO_5046328621" evidence="6">
    <location>
        <begin position="21"/>
        <end position="807"/>
    </location>
</feature>
<evidence type="ECO:0000256" key="5">
    <source>
        <dbReference type="ARBA" id="ARBA00023237"/>
    </source>
</evidence>